<comment type="caution">
    <text evidence="1">The sequence shown here is derived from an EMBL/GenBank/DDBJ whole genome shotgun (WGS) entry which is preliminary data.</text>
</comment>
<protein>
    <submittedName>
        <fullName evidence="1">Uncharacterized protein</fullName>
    </submittedName>
</protein>
<dbReference type="EMBL" id="JAHQIW010000606">
    <property type="protein sequence ID" value="KAJ1349098.1"/>
    <property type="molecule type" value="Genomic_DNA"/>
</dbReference>
<proteinExistence type="predicted"/>
<dbReference type="AlphaFoldDB" id="A0AAD5M3A0"/>
<sequence>MKAYTEKDRLLEHYYKTGEFPEPISLDEHSVSICRTLPPTLCFVAALVAPCYMPAVRNAYLFTLASSPLLIFWLEVTKCV</sequence>
<organism evidence="1 2">
    <name type="scientific">Parelaphostrongylus tenuis</name>
    <name type="common">Meningeal worm</name>
    <dbReference type="NCBI Taxonomy" id="148309"/>
    <lineage>
        <taxon>Eukaryota</taxon>
        <taxon>Metazoa</taxon>
        <taxon>Ecdysozoa</taxon>
        <taxon>Nematoda</taxon>
        <taxon>Chromadorea</taxon>
        <taxon>Rhabditida</taxon>
        <taxon>Rhabditina</taxon>
        <taxon>Rhabditomorpha</taxon>
        <taxon>Strongyloidea</taxon>
        <taxon>Metastrongylidae</taxon>
        <taxon>Parelaphostrongylus</taxon>
    </lineage>
</organism>
<evidence type="ECO:0000313" key="1">
    <source>
        <dbReference type="EMBL" id="KAJ1349098.1"/>
    </source>
</evidence>
<accession>A0AAD5M3A0</accession>
<name>A0AAD5M3A0_PARTN</name>
<reference evidence="1" key="1">
    <citation type="submission" date="2021-06" db="EMBL/GenBank/DDBJ databases">
        <title>Parelaphostrongylus tenuis whole genome reference sequence.</title>
        <authorList>
            <person name="Garwood T.J."/>
            <person name="Larsen P.A."/>
            <person name="Fountain-Jones N.M."/>
            <person name="Garbe J.R."/>
            <person name="Macchietto M.G."/>
            <person name="Kania S.A."/>
            <person name="Gerhold R.W."/>
            <person name="Richards J.E."/>
            <person name="Wolf T.M."/>
        </authorList>
    </citation>
    <scope>NUCLEOTIDE SEQUENCE</scope>
    <source>
        <strain evidence="1">MNPRO001-30</strain>
        <tissue evidence="1">Meninges</tissue>
    </source>
</reference>
<evidence type="ECO:0000313" key="2">
    <source>
        <dbReference type="Proteomes" id="UP001196413"/>
    </source>
</evidence>
<keyword evidence="2" id="KW-1185">Reference proteome</keyword>
<dbReference type="Proteomes" id="UP001196413">
    <property type="component" value="Unassembled WGS sequence"/>
</dbReference>
<gene>
    <name evidence="1" type="ORF">KIN20_004548</name>
</gene>